<keyword evidence="5 8" id="KW-1133">Transmembrane helix</keyword>
<gene>
    <name evidence="9" type="primary">tatB</name>
    <name evidence="9" type="ORF">AQZ59_00146</name>
    <name evidence="10" type="ORF">QP858_01895</name>
</gene>
<feature type="transmembrane region" description="Helical" evidence="8">
    <location>
        <begin position="12"/>
        <end position="34"/>
    </location>
</feature>
<evidence type="ECO:0000313" key="9">
    <source>
        <dbReference type="EMBL" id="KTF04846.1"/>
    </source>
</evidence>
<reference evidence="9 11" key="1">
    <citation type="submission" date="2015-11" db="EMBL/GenBank/DDBJ databases">
        <title>Draft Genome Sequence of the Type Strain Trueperella bernardiae LCDC 89-0504T, Isolated from Blood Culture.</title>
        <authorList>
            <person name="Bernier A.-M."/>
            <person name="Bernard K."/>
        </authorList>
    </citation>
    <scope>NUCLEOTIDE SEQUENCE [LARGE SCALE GENOMIC DNA]</scope>
    <source>
        <strain evidence="9 11">LCDC 89-0504</strain>
    </source>
</reference>
<dbReference type="Gene3D" id="1.20.5.3310">
    <property type="match status" value="1"/>
</dbReference>
<comment type="subcellular location">
    <subcellularLocation>
        <location evidence="1">Membrane</location>
        <topology evidence="1">Single-pass membrane protein</topology>
    </subcellularLocation>
</comment>
<evidence type="ECO:0000256" key="5">
    <source>
        <dbReference type="ARBA" id="ARBA00022989"/>
    </source>
</evidence>
<keyword evidence="4" id="KW-0653">Protein transport</keyword>
<dbReference type="Proteomes" id="UP000054404">
    <property type="component" value="Unassembled WGS sequence"/>
</dbReference>
<dbReference type="AlphaFoldDB" id="A0A0W1KMS5"/>
<dbReference type="EMBL" id="JASPDQ010000003">
    <property type="protein sequence ID" value="MDK8601210.1"/>
    <property type="molecule type" value="Genomic_DNA"/>
</dbReference>
<dbReference type="PATRIC" id="fig|59561.3.peg.146"/>
<evidence type="ECO:0000256" key="2">
    <source>
        <dbReference type="ARBA" id="ARBA00022448"/>
    </source>
</evidence>
<dbReference type="OrthoDB" id="3267321at2"/>
<sequence length="103" mass="11379">MEFFGISGGEFLIILVVAVIVLGPEAIISALRGLRKAIDAAKGFSARVREETSADLKSAGLSDLDLSAFDMRDLDPRQMIREAVHEEMQAWMQQTNSLNQKKN</sequence>
<dbReference type="InterPro" id="IPR003369">
    <property type="entry name" value="TatA/B/E"/>
</dbReference>
<evidence type="ECO:0000256" key="8">
    <source>
        <dbReference type="SAM" id="Phobius"/>
    </source>
</evidence>
<protein>
    <submittedName>
        <fullName evidence="9">Sec-independent protein translocase protein TatB</fullName>
    </submittedName>
</protein>
<evidence type="ECO:0000256" key="1">
    <source>
        <dbReference type="ARBA" id="ARBA00004167"/>
    </source>
</evidence>
<evidence type="ECO:0000256" key="7">
    <source>
        <dbReference type="ARBA" id="ARBA00023136"/>
    </source>
</evidence>
<comment type="caution">
    <text evidence="9">The sequence shown here is derived from an EMBL/GenBank/DDBJ whole genome shotgun (WGS) entry which is preliminary data.</text>
</comment>
<dbReference type="STRING" id="59561.AQZ59_00146"/>
<dbReference type="RefSeq" id="WP_068538379.1">
    <property type="nucleotide sequence ID" value="NZ_CALTZF010000004.1"/>
</dbReference>
<accession>A0A0W1KMS5</accession>
<name>A0A0W1KMS5_9ACTO</name>
<dbReference type="EMBL" id="LNIZ01000001">
    <property type="protein sequence ID" value="KTF04846.1"/>
    <property type="molecule type" value="Genomic_DNA"/>
</dbReference>
<evidence type="ECO:0000256" key="3">
    <source>
        <dbReference type="ARBA" id="ARBA00022692"/>
    </source>
</evidence>
<evidence type="ECO:0000256" key="4">
    <source>
        <dbReference type="ARBA" id="ARBA00022927"/>
    </source>
</evidence>
<evidence type="ECO:0000313" key="10">
    <source>
        <dbReference type="EMBL" id="MDK8601210.1"/>
    </source>
</evidence>
<evidence type="ECO:0000256" key="6">
    <source>
        <dbReference type="ARBA" id="ARBA00023010"/>
    </source>
</evidence>
<proteinExistence type="predicted"/>
<evidence type="ECO:0000313" key="11">
    <source>
        <dbReference type="Proteomes" id="UP000054404"/>
    </source>
</evidence>
<reference evidence="10" key="2">
    <citation type="submission" date="2023-05" db="EMBL/GenBank/DDBJ databases">
        <title>Genomic Catalog of Human Bladder Bacteria.</title>
        <authorList>
            <person name="Du J."/>
        </authorList>
    </citation>
    <scope>NUCLEOTIDE SEQUENCE</scope>
    <source>
        <strain evidence="10">UMB1304A</strain>
    </source>
</reference>
<keyword evidence="3 8" id="KW-0812">Transmembrane</keyword>
<dbReference type="PRINTS" id="PR01506">
    <property type="entry name" value="TATBPROTEIN"/>
</dbReference>
<dbReference type="Proteomes" id="UP001225576">
    <property type="component" value="Unassembled WGS sequence"/>
</dbReference>
<keyword evidence="6" id="KW-0811">Translocation</keyword>
<dbReference type="Pfam" id="PF02416">
    <property type="entry name" value="TatA_B_E"/>
    <property type="match status" value="1"/>
</dbReference>
<keyword evidence="2" id="KW-0813">Transport</keyword>
<keyword evidence="11" id="KW-1185">Reference proteome</keyword>
<organism evidence="9 11">
    <name type="scientific">Trueperella bernardiae</name>
    <dbReference type="NCBI Taxonomy" id="59561"/>
    <lineage>
        <taxon>Bacteria</taxon>
        <taxon>Bacillati</taxon>
        <taxon>Actinomycetota</taxon>
        <taxon>Actinomycetes</taxon>
        <taxon>Actinomycetales</taxon>
        <taxon>Actinomycetaceae</taxon>
        <taxon>Trueperella</taxon>
    </lineage>
</organism>
<keyword evidence="7 8" id="KW-0472">Membrane</keyword>